<dbReference type="PANTHER" id="PTHR12449:SF18">
    <property type="entry name" value="DEATH DOMAIN-CONTAINING PROTEIN"/>
    <property type="match status" value="1"/>
</dbReference>
<reference evidence="1" key="1">
    <citation type="submission" date="2009-08" db="EMBL/GenBank/DDBJ databases">
        <title>Annotation of Salpingoeca rosetta.</title>
        <authorList>
            <consortium name="The Broad Institute Genome Sequencing Platform"/>
            <person name="Russ C."/>
            <person name="Cuomo C."/>
            <person name="Burger G."/>
            <person name="Gray M.W."/>
            <person name="Holland P.W.H."/>
            <person name="King N."/>
            <person name="Lang F.B.F."/>
            <person name="Roger A.J."/>
            <person name="Ruiz-Trillo I."/>
            <person name="Young S.K."/>
            <person name="Zeng Q."/>
            <person name="Gargeya S."/>
            <person name="Alvarado L."/>
            <person name="Berlin A."/>
            <person name="Chapman S.B."/>
            <person name="Chen Z."/>
            <person name="Freedman E."/>
            <person name="Gellesch M."/>
            <person name="Goldberg J."/>
            <person name="Griggs A."/>
            <person name="Gujja S."/>
            <person name="Heilman E."/>
            <person name="Heiman D."/>
            <person name="Howarth C."/>
            <person name="Mehta T."/>
            <person name="Neiman D."/>
            <person name="Pearson M."/>
            <person name="Roberts A."/>
            <person name="Saif S."/>
            <person name="Shea T."/>
            <person name="Shenoy N."/>
            <person name="Sisk P."/>
            <person name="Stolte C."/>
            <person name="Sykes S."/>
            <person name="White J."/>
            <person name="Yandava C."/>
            <person name="Haas B."/>
            <person name="Nusbaum C."/>
            <person name="Birren B."/>
        </authorList>
    </citation>
    <scope>NUCLEOTIDE SEQUENCE [LARGE SCALE GENOMIC DNA]</scope>
    <source>
        <strain evidence="1">ATCC 50818</strain>
    </source>
</reference>
<organism evidence="2">
    <name type="scientific">Salpingoeca rosetta (strain ATCC 50818 / BSB-021)</name>
    <dbReference type="NCBI Taxonomy" id="946362"/>
    <lineage>
        <taxon>Eukaryota</taxon>
        <taxon>Choanoflagellata</taxon>
        <taxon>Craspedida</taxon>
        <taxon>Salpingoecidae</taxon>
        <taxon>Salpingoeca</taxon>
    </lineage>
</organism>
<gene>
    <name evidence="1" type="ORF">PTSG_06832</name>
</gene>
<evidence type="ECO:0008006" key="3">
    <source>
        <dbReference type="Google" id="ProtNLM"/>
    </source>
</evidence>
<dbReference type="GeneID" id="16072791"/>
<dbReference type="Proteomes" id="UP000007799">
    <property type="component" value="Unassembled WGS sequence"/>
</dbReference>
<dbReference type="STRING" id="946362.F2UEX8"/>
<evidence type="ECO:0000313" key="1">
    <source>
        <dbReference type="EMBL" id="EGD75178.1"/>
    </source>
</evidence>
<keyword evidence="2" id="KW-1185">Reference proteome</keyword>
<dbReference type="PANTHER" id="PTHR12449">
    <property type="entry name" value="DEATH DOMAIN-CONTAINING PROTEIN"/>
    <property type="match status" value="1"/>
</dbReference>
<dbReference type="InterPro" id="IPR027417">
    <property type="entry name" value="P-loop_NTPase"/>
</dbReference>
<dbReference type="EMBL" id="GL832971">
    <property type="protein sequence ID" value="EGD75178.1"/>
    <property type="molecule type" value="Genomic_DNA"/>
</dbReference>
<evidence type="ECO:0000313" key="2">
    <source>
        <dbReference type="Proteomes" id="UP000007799"/>
    </source>
</evidence>
<dbReference type="InParanoid" id="F2UEX8"/>
<dbReference type="Pfam" id="PF08477">
    <property type="entry name" value="Roc"/>
    <property type="match status" value="1"/>
</dbReference>
<name>F2UEX8_SALR5</name>
<dbReference type="OrthoDB" id="8940716at2759"/>
<dbReference type="RefSeq" id="XP_004992231.1">
    <property type="nucleotide sequence ID" value="XM_004992174.1"/>
</dbReference>
<dbReference type="Gene3D" id="3.40.50.300">
    <property type="entry name" value="P-loop containing nucleotide triphosphate hydrolases"/>
    <property type="match status" value="1"/>
</dbReference>
<dbReference type="KEGG" id="sre:PTSG_06832"/>
<sequence length="722" mass="81439">MRALAPALGKLQRLQSLNLRGNIFGSDGMRLRALVPVLGQLQNLQLADFRHWIDKDLAQEDGFFDKHFLDARGVTGEDFLTRSKQELKDDIFCSESRGQAVKRVQRKLADVHRFLLAEDVTLHSCRRRPFQLLLQIPHVWTEGVHVDEWRVSKTHHEDDPTSTTRFDLWDFAGQLEFFPAHQLFMASHMAVYILVFDASKGFKHAHARIHVWLDLLKACLPYNGDGAADAIQVRLVATKTDCAREDLGLQHLLQTLQRRVGKRFDLGSRCFATRYDEPGGGDLTALDAELWALRKQGVPYFQVPRHECVLKPVTWLSKLMAFLLHPLHGLRMTCAADDSSDRTFLPGVEGAEAAGVLSCRGVYVPVEHEEGLLPFLASFGVCFRLDGQRYTFPALLPRKRVHGKIVERLNARADAHGAGIAGRRLQCLDELQFLPPTCWPAVVKELFDVVKELNGDPLHLSKGMFVAKMSDNGYLATCVTDVKHRRVLDVVAVGADSFLLHLAMLVVVDALHKQFPSLRLQKRCLLIAGADDHEREHHVLLKRDVTTRAVHTAVKSTSEALERLTAPAGVAPEQHQLYVRRLEQSKLVFRDGDSGSLRLAYFHEHWLTLLTDPELVKEKNIPKAKQTAKMLADIEHEIRHLNDAEMSSLATSCEMPDTRRLDGPGLIHWLKSNCPQGSNLPYLSPDSDLEPLRAAAEGTLGERHNICVNTREWQRSFHEENA</sequence>
<dbReference type="InterPro" id="IPR039788">
    <property type="entry name" value="NOL4/NOL4L"/>
</dbReference>
<dbReference type="AlphaFoldDB" id="F2UEX8"/>
<accession>F2UEX8</accession>
<proteinExistence type="predicted"/>
<protein>
    <recommendedName>
        <fullName evidence="3">C-terminal of Roc (COR) domain-containing protein</fullName>
    </recommendedName>
</protein>
<dbReference type="SUPFAM" id="SSF52540">
    <property type="entry name" value="P-loop containing nucleoside triphosphate hydrolases"/>
    <property type="match status" value="1"/>
</dbReference>